<dbReference type="OrthoDB" id="3647401at2"/>
<evidence type="ECO:0000313" key="7">
    <source>
        <dbReference type="EMBL" id="WSA33093.1"/>
    </source>
</evidence>
<dbReference type="PANTHER" id="PTHR43004:SF19">
    <property type="entry name" value="BINDING MONOOXYGENASE, PUTATIVE (JCVI)-RELATED"/>
    <property type="match status" value="1"/>
</dbReference>
<evidence type="ECO:0000256" key="4">
    <source>
        <dbReference type="ARBA" id="ARBA00022827"/>
    </source>
</evidence>
<evidence type="ECO:0000313" key="6">
    <source>
        <dbReference type="EMBL" id="SCL74111.1"/>
    </source>
</evidence>
<dbReference type="GO" id="GO:0071949">
    <property type="term" value="F:FAD binding"/>
    <property type="evidence" value="ECO:0007669"/>
    <property type="project" value="InterPro"/>
</dbReference>
<dbReference type="InterPro" id="IPR050641">
    <property type="entry name" value="RIFMO-like"/>
</dbReference>
<dbReference type="STRING" id="47871.GA0070608_6433"/>
<evidence type="ECO:0000313" key="9">
    <source>
        <dbReference type="Proteomes" id="UP001334804"/>
    </source>
</evidence>
<dbReference type="Gene3D" id="3.50.50.60">
    <property type="entry name" value="FAD/NAD(P)-binding domain"/>
    <property type="match status" value="1"/>
</dbReference>
<dbReference type="PANTHER" id="PTHR43004">
    <property type="entry name" value="TRK SYSTEM POTASSIUM UPTAKE PROTEIN"/>
    <property type="match status" value="1"/>
</dbReference>
<name>A0A1C6W6K4_9ACTN</name>
<dbReference type="RefSeq" id="WP_091633969.1">
    <property type="nucleotide sequence ID" value="NZ_CP109071.1"/>
</dbReference>
<evidence type="ECO:0000256" key="3">
    <source>
        <dbReference type="ARBA" id="ARBA00022630"/>
    </source>
</evidence>
<feature type="domain" description="FAD-binding" evidence="5">
    <location>
        <begin position="8"/>
        <end position="343"/>
    </location>
</feature>
<comment type="similarity">
    <text evidence="2">Belongs to the PheA/TfdB FAD monooxygenase family.</text>
</comment>
<accession>A0A1C6W6K4</accession>
<dbReference type="InterPro" id="IPR002938">
    <property type="entry name" value="FAD-bd"/>
</dbReference>
<protein>
    <submittedName>
        <fullName evidence="6">3-(3-hydroxy-phenyl)propionate hydroxylase</fullName>
    </submittedName>
    <submittedName>
        <fullName evidence="7">FAD-dependent monooxygenase</fullName>
    </submittedName>
</protein>
<dbReference type="Pfam" id="PF01494">
    <property type="entry name" value="FAD_binding_3"/>
    <property type="match status" value="1"/>
</dbReference>
<organism evidence="6 8">
    <name type="scientific">Micromonospora peucetia</name>
    <dbReference type="NCBI Taxonomy" id="47871"/>
    <lineage>
        <taxon>Bacteria</taxon>
        <taxon>Bacillati</taxon>
        <taxon>Actinomycetota</taxon>
        <taxon>Actinomycetes</taxon>
        <taxon>Micromonosporales</taxon>
        <taxon>Micromonosporaceae</taxon>
        <taxon>Micromonospora</taxon>
    </lineage>
</organism>
<keyword evidence="4" id="KW-0274">FAD</keyword>
<comment type="cofactor">
    <cofactor evidence="1">
        <name>FAD</name>
        <dbReference type="ChEBI" id="CHEBI:57692"/>
    </cofactor>
</comment>
<keyword evidence="7" id="KW-0560">Oxidoreductase</keyword>
<evidence type="ECO:0000313" key="8">
    <source>
        <dbReference type="Proteomes" id="UP000199343"/>
    </source>
</evidence>
<keyword evidence="3" id="KW-0285">Flavoprotein</keyword>
<reference evidence="7 9" key="2">
    <citation type="submission" date="2022-10" db="EMBL/GenBank/DDBJ databases">
        <title>The complete genomes of actinobacterial strains from the NBC collection.</title>
        <authorList>
            <person name="Joergensen T.S."/>
            <person name="Alvarez Arevalo M."/>
            <person name="Sterndorff E.B."/>
            <person name="Faurdal D."/>
            <person name="Vuksanovic O."/>
            <person name="Mourched A.-S."/>
            <person name="Charusanti P."/>
            <person name="Shaw S."/>
            <person name="Blin K."/>
            <person name="Weber T."/>
        </authorList>
    </citation>
    <scope>NUCLEOTIDE SEQUENCE [LARGE SCALE GENOMIC DNA]</scope>
    <source>
        <strain evidence="7 9">NBC 01809</strain>
    </source>
</reference>
<reference evidence="6 8" key="1">
    <citation type="submission" date="2016-06" db="EMBL/GenBank/DDBJ databases">
        <authorList>
            <person name="Kjaerup R.B."/>
            <person name="Dalgaard T.S."/>
            <person name="Juul-Madsen H.R."/>
        </authorList>
    </citation>
    <scope>NUCLEOTIDE SEQUENCE [LARGE SCALE GENOMIC DNA]</scope>
    <source>
        <strain evidence="6 8">DSM 43363</strain>
    </source>
</reference>
<keyword evidence="9" id="KW-1185">Reference proteome</keyword>
<dbReference type="EMBL" id="FMIC01000002">
    <property type="protein sequence ID" value="SCL74111.1"/>
    <property type="molecule type" value="Genomic_DNA"/>
</dbReference>
<sequence>MSSPTEQLPVGIVGAGPVGLVTALGLAHYGVPVVIFEEDERLSLDTKAGTVLTRTLEVLHRYGALDDVLAGSLRIDEIGELDRATNTQTLSVRTGDLTEDTRFPFVINIPQHELEPILQQRLDATAPGALHMGHRLLDFVQHPDRVDVRLRTAEGERTVPVRYLLGCDGGRSAVRDQIGARVEGETYQERYMLVDLKVDLDVENPRDYPYLAYFGDPQEWMILVRQPHCWRFLYPLPAGQAEPGRDELVDKARRFIGDTKTLEIVGTNIYNVHQRVADRWQDGRVFLLGDAAHLITPMWALGLNTGVLDASNLPWRMAWVLRGWAEPSLLDGYQVEQEPVATKGSAAMAAAARAYMARRADDPGVMTAGNWGNAFTRAMLGVRLDVGGTGDWSMVAAGDEPLPVLAGARSPDLPLFGQTGTVHLHDLVADAFVALYFTDPRRGPALPPQESPALRHYVVSRWDAPHDSGLRDRALFDPGDRVRRRFGVDNDTLVLVRPDGHVAAIVPFDPVSGIDTAAQLYARVTGCPPPVTRSDNTLVCERDDNE</sequence>
<dbReference type="AlphaFoldDB" id="A0A1C6W6K4"/>
<dbReference type="SUPFAM" id="SSF51905">
    <property type="entry name" value="FAD/NAD(P)-binding domain"/>
    <property type="match status" value="1"/>
</dbReference>
<evidence type="ECO:0000256" key="2">
    <source>
        <dbReference type="ARBA" id="ARBA00007801"/>
    </source>
</evidence>
<dbReference type="Proteomes" id="UP000199343">
    <property type="component" value="Unassembled WGS sequence"/>
</dbReference>
<evidence type="ECO:0000259" key="5">
    <source>
        <dbReference type="Pfam" id="PF01494"/>
    </source>
</evidence>
<dbReference type="EMBL" id="CP109071">
    <property type="protein sequence ID" value="WSA33093.1"/>
    <property type="molecule type" value="Genomic_DNA"/>
</dbReference>
<dbReference type="InterPro" id="IPR036249">
    <property type="entry name" value="Thioredoxin-like_sf"/>
</dbReference>
<dbReference type="Gene3D" id="3.30.70.2450">
    <property type="match status" value="1"/>
</dbReference>
<dbReference type="InterPro" id="IPR036188">
    <property type="entry name" value="FAD/NAD-bd_sf"/>
</dbReference>
<dbReference type="PRINTS" id="PR00420">
    <property type="entry name" value="RNGMNOXGNASE"/>
</dbReference>
<evidence type="ECO:0000256" key="1">
    <source>
        <dbReference type="ARBA" id="ARBA00001974"/>
    </source>
</evidence>
<dbReference type="Gene3D" id="3.40.30.120">
    <property type="match status" value="1"/>
</dbReference>
<dbReference type="SUPFAM" id="SSF52833">
    <property type="entry name" value="Thioredoxin-like"/>
    <property type="match status" value="1"/>
</dbReference>
<dbReference type="GO" id="GO:0016709">
    <property type="term" value="F:oxidoreductase activity, acting on paired donors, with incorporation or reduction of molecular oxygen, NAD(P)H as one donor, and incorporation of one atom of oxygen"/>
    <property type="evidence" value="ECO:0007669"/>
    <property type="project" value="UniProtKB-ARBA"/>
</dbReference>
<proteinExistence type="inferred from homology"/>
<dbReference type="Proteomes" id="UP001334804">
    <property type="component" value="Chromosome"/>
</dbReference>
<keyword evidence="7" id="KW-0503">Monooxygenase</keyword>
<gene>
    <name evidence="6" type="ORF">GA0070608_6433</name>
    <name evidence="7" type="ORF">OIE14_03160</name>
</gene>